<proteinExistence type="inferred from homology"/>
<organism evidence="2 3">
    <name type="scientific">Riccia fluitans</name>
    <dbReference type="NCBI Taxonomy" id="41844"/>
    <lineage>
        <taxon>Eukaryota</taxon>
        <taxon>Viridiplantae</taxon>
        <taxon>Streptophyta</taxon>
        <taxon>Embryophyta</taxon>
        <taxon>Marchantiophyta</taxon>
        <taxon>Marchantiopsida</taxon>
        <taxon>Marchantiidae</taxon>
        <taxon>Marchantiales</taxon>
        <taxon>Ricciaceae</taxon>
        <taxon>Riccia</taxon>
    </lineage>
</organism>
<dbReference type="AlphaFoldDB" id="A0ABD1XST8"/>
<evidence type="ECO:0000256" key="1">
    <source>
        <dbReference type="ARBA" id="ARBA00009625"/>
    </source>
</evidence>
<dbReference type="CDD" id="cd03114">
    <property type="entry name" value="MMAA-like"/>
    <property type="match status" value="1"/>
</dbReference>
<name>A0ABD1XST8_9MARC</name>
<gene>
    <name evidence="2" type="ORF">R1flu_023712</name>
</gene>
<protein>
    <submittedName>
        <fullName evidence="2">Uncharacterized protein</fullName>
    </submittedName>
</protein>
<accession>A0ABD1XST8</accession>
<evidence type="ECO:0000313" key="2">
    <source>
        <dbReference type="EMBL" id="KAL2612020.1"/>
    </source>
</evidence>
<dbReference type="NCBIfam" id="NF006958">
    <property type="entry name" value="PRK09435.1"/>
    <property type="match status" value="1"/>
</dbReference>
<evidence type="ECO:0000313" key="3">
    <source>
        <dbReference type="Proteomes" id="UP001605036"/>
    </source>
</evidence>
<sequence length="405" mass="43743">MWSTGFGKAVAAAGLFRAARALSYARNQSVMLRCRPYHTPAFQEQQNDQMAPSVITDSGDVVSARLTGHVEELKPETRNLAEKLLQGNNKALSRAITLCESTLSTDRAQASSLLQHVLAATESEDHHKPLFRVGVSGPPGSGKSSLIEVLGRLATSKGEKVAVLAIDPSSERSGGSILGDKTRMELLSQDPNAFVRPTPARGHLGGIARHTADAALLCEAGGYNLLMIETVGGGQNDIAVAELVDCLLLVLPPAAGDELQGIKKGVVEVADIVLINKADGDMEMAARRAVVEYKNALHFAGMRYKSWSPPVLSCSAKTEKGVDQVWAKICEFERVMAVSGALERKRAEQSRQLLWSNIKNEITERLRTDDYLRKIIAGLEEQVMQGKMASRAAAYLIANDFLVRG</sequence>
<dbReference type="Pfam" id="PF03308">
    <property type="entry name" value="MeaB"/>
    <property type="match status" value="1"/>
</dbReference>
<dbReference type="InterPro" id="IPR005129">
    <property type="entry name" value="GTPase_ArgK"/>
</dbReference>
<keyword evidence="3" id="KW-1185">Reference proteome</keyword>
<dbReference type="PANTHER" id="PTHR23408:SF3">
    <property type="entry name" value="METHYLMALONIC ACIDURIA TYPE A PROTEIN, MITOCHONDRIAL"/>
    <property type="match status" value="1"/>
</dbReference>
<dbReference type="InterPro" id="IPR027417">
    <property type="entry name" value="P-loop_NTPase"/>
</dbReference>
<dbReference type="SUPFAM" id="SSF52540">
    <property type="entry name" value="P-loop containing nucleoside triphosphate hydrolases"/>
    <property type="match status" value="1"/>
</dbReference>
<dbReference type="EMBL" id="JBHFFA010000007">
    <property type="protein sequence ID" value="KAL2612020.1"/>
    <property type="molecule type" value="Genomic_DNA"/>
</dbReference>
<dbReference type="Gene3D" id="1.20.5.170">
    <property type="match status" value="1"/>
</dbReference>
<dbReference type="Gene3D" id="1.10.287.130">
    <property type="match status" value="1"/>
</dbReference>
<dbReference type="Proteomes" id="UP001605036">
    <property type="component" value="Unassembled WGS sequence"/>
</dbReference>
<dbReference type="PANTHER" id="PTHR23408">
    <property type="entry name" value="METHYLMALONYL-COA MUTASE"/>
    <property type="match status" value="1"/>
</dbReference>
<comment type="similarity">
    <text evidence="1">Belongs to the SIMIBI class G3E GTPase family. ArgK/MeaB subfamily.</text>
</comment>
<reference evidence="2 3" key="1">
    <citation type="submission" date="2024-09" db="EMBL/GenBank/DDBJ databases">
        <title>Chromosome-scale assembly of Riccia fluitans.</title>
        <authorList>
            <person name="Paukszto L."/>
            <person name="Sawicki J."/>
            <person name="Karawczyk K."/>
            <person name="Piernik-Szablinska J."/>
            <person name="Szczecinska M."/>
            <person name="Mazdziarz M."/>
        </authorList>
    </citation>
    <scope>NUCLEOTIDE SEQUENCE [LARGE SCALE GENOMIC DNA]</scope>
    <source>
        <strain evidence="2">Rf_01</strain>
        <tissue evidence="2">Aerial parts of the thallus</tissue>
    </source>
</reference>
<dbReference type="Gene3D" id="3.40.50.300">
    <property type="entry name" value="P-loop containing nucleotide triphosphate hydrolases"/>
    <property type="match status" value="1"/>
</dbReference>
<dbReference type="NCBIfam" id="TIGR00750">
    <property type="entry name" value="lao"/>
    <property type="match status" value="1"/>
</dbReference>
<comment type="caution">
    <text evidence="2">The sequence shown here is derived from an EMBL/GenBank/DDBJ whole genome shotgun (WGS) entry which is preliminary data.</text>
</comment>